<proteinExistence type="predicted"/>
<dbReference type="AlphaFoldDB" id="A0A6A4X5T9"/>
<feature type="region of interest" description="Disordered" evidence="1">
    <location>
        <begin position="1"/>
        <end position="38"/>
    </location>
</feature>
<gene>
    <name evidence="2" type="ORF">FJT64_016491</name>
</gene>
<name>A0A6A4X5T9_AMPAM</name>
<protein>
    <submittedName>
        <fullName evidence="2">Uncharacterized protein</fullName>
    </submittedName>
</protein>
<dbReference type="EMBL" id="VIIS01000131">
    <property type="protein sequence ID" value="KAF0312859.1"/>
    <property type="molecule type" value="Genomic_DNA"/>
</dbReference>
<keyword evidence="3" id="KW-1185">Reference proteome</keyword>
<dbReference type="Proteomes" id="UP000440578">
    <property type="component" value="Unassembled WGS sequence"/>
</dbReference>
<evidence type="ECO:0000313" key="3">
    <source>
        <dbReference type="Proteomes" id="UP000440578"/>
    </source>
</evidence>
<comment type="caution">
    <text evidence="2">The sequence shown here is derived from an EMBL/GenBank/DDBJ whole genome shotgun (WGS) entry which is preliminary data.</text>
</comment>
<sequence>MTEDGQGREEPAESESAEVESTQSLEGSSQQSKRPKAKRIDEAILKIADKMCANEHLKEQLDAAMKAGNNERTMFCQWMGMEASKLSEELWMSFMSESFNLIMRYRQQQLMQQQPQVPQVRPTSSAQTSTPVHHQSQGWQPPQLWSGNQPPFFDTSLRSLNASGLTGLDEQNAQPNTPEPVRSTLRTGELVARALQGLGD</sequence>
<feature type="compositionally biased region" description="Polar residues" evidence="1">
    <location>
        <begin position="121"/>
        <end position="149"/>
    </location>
</feature>
<evidence type="ECO:0000313" key="2">
    <source>
        <dbReference type="EMBL" id="KAF0312859.1"/>
    </source>
</evidence>
<feature type="compositionally biased region" description="Polar residues" evidence="1">
    <location>
        <begin position="22"/>
        <end position="32"/>
    </location>
</feature>
<accession>A0A6A4X5T9</accession>
<feature type="compositionally biased region" description="Polar residues" evidence="1">
    <location>
        <begin position="166"/>
        <end position="176"/>
    </location>
</feature>
<reference evidence="2 3" key="1">
    <citation type="submission" date="2019-07" db="EMBL/GenBank/DDBJ databases">
        <title>Draft genome assembly of a fouling barnacle, Amphibalanus amphitrite (Darwin, 1854): The first reference genome for Thecostraca.</title>
        <authorList>
            <person name="Kim W."/>
        </authorList>
    </citation>
    <scope>NUCLEOTIDE SEQUENCE [LARGE SCALE GENOMIC DNA]</scope>
    <source>
        <strain evidence="2">SNU_AA5</strain>
        <tissue evidence="2">Soma without cirri and trophi</tissue>
    </source>
</reference>
<organism evidence="2 3">
    <name type="scientific">Amphibalanus amphitrite</name>
    <name type="common">Striped barnacle</name>
    <name type="synonym">Balanus amphitrite</name>
    <dbReference type="NCBI Taxonomy" id="1232801"/>
    <lineage>
        <taxon>Eukaryota</taxon>
        <taxon>Metazoa</taxon>
        <taxon>Ecdysozoa</taxon>
        <taxon>Arthropoda</taxon>
        <taxon>Crustacea</taxon>
        <taxon>Multicrustacea</taxon>
        <taxon>Cirripedia</taxon>
        <taxon>Thoracica</taxon>
        <taxon>Thoracicalcarea</taxon>
        <taxon>Balanomorpha</taxon>
        <taxon>Balanoidea</taxon>
        <taxon>Balanidae</taxon>
        <taxon>Amphibalaninae</taxon>
        <taxon>Amphibalanus</taxon>
    </lineage>
</organism>
<feature type="region of interest" description="Disordered" evidence="1">
    <location>
        <begin position="166"/>
        <end position="187"/>
    </location>
</feature>
<feature type="compositionally biased region" description="Basic and acidic residues" evidence="1">
    <location>
        <begin position="1"/>
        <end position="11"/>
    </location>
</feature>
<evidence type="ECO:0000256" key="1">
    <source>
        <dbReference type="SAM" id="MobiDB-lite"/>
    </source>
</evidence>
<feature type="region of interest" description="Disordered" evidence="1">
    <location>
        <begin position="113"/>
        <end position="152"/>
    </location>
</feature>